<keyword evidence="3" id="KW-1185">Reference proteome</keyword>
<organism evidence="2 3">
    <name type="scientific">Billgrantia endophytica</name>
    <dbReference type="NCBI Taxonomy" id="2033802"/>
    <lineage>
        <taxon>Bacteria</taxon>
        <taxon>Pseudomonadati</taxon>
        <taxon>Pseudomonadota</taxon>
        <taxon>Gammaproteobacteria</taxon>
        <taxon>Oceanospirillales</taxon>
        <taxon>Halomonadaceae</taxon>
        <taxon>Billgrantia</taxon>
    </lineage>
</organism>
<evidence type="ECO:0000313" key="3">
    <source>
        <dbReference type="Proteomes" id="UP000235803"/>
    </source>
</evidence>
<gene>
    <name evidence="2" type="ORF">C1H69_13040</name>
</gene>
<feature type="transmembrane region" description="Helical" evidence="1">
    <location>
        <begin position="26"/>
        <end position="44"/>
    </location>
</feature>
<protein>
    <recommendedName>
        <fullName evidence="4">Tripartite tricarboxylate transporter TctB family protein</fullName>
    </recommendedName>
</protein>
<keyword evidence="1" id="KW-1133">Transmembrane helix</keyword>
<evidence type="ECO:0008006" key="4">
    <source>
        <dbReference type="Google" id="ProtNLM"/>
    </source>
</evidence>
<dbReference type="Proteomes" id="UP000235803">
    <property type="component" value="Unassembled WGS sequence"/>
</dbReference>
<evidence type="ECO:0000256" key="1">
    <source>
        <dbReference type="SAM" id="Phobius"/>
    </source>
</evidence>
<keyword evidence="1" id="KW-0812">Transmembrane</keyword>
<accession>A0A2N7U2X0</accession>
<dbReference type="EMBL" id="PNRF01000027">
    <property type="protein sequence ID" value="PMR74771.1"/>
    <property type="molecule type" value="Genomic_DNA"/>
</dbReference>
<sequence length="159" mass="17098">MLPLLLLVVLACVVIAAVQDTSSLMSYPVFITATAFLLTGLAVLPTIPWRRPARAALPGAVFGRTAGERRRMVRIIAFCAVWLIYVALLNRLGFVLASSLALVASLWITLGTLRPIASAGAVVFVLALAILITTVLFVPVPKAGVDHWIDETIFTVMEK</sequence>
<dbReference type="AlphaFoldDB" id="A0A2N7U2X0"/>
<name>A0A2N7U2X0_9GAMM</name>
<feature type="transmembrane region" description="Helical" evidence="1">
    <location>
        <begin position="94"/>
        <end position="113"/>
    </location>
</feature>
<comment type="caution">
    <text evidence="2">The sequence shown here is derived from an EMBL/GenBank/DDBJ whole genome shotgun (WGS) entry which is preliminary data.</text>
</comment>
<feature type="transmembrane region" description="Helical" evidence="1">
    <location>
        <begin position="72"/>
        <end position="88"/>
    </location>
</feature>
<evidence type="ECO:0000313" key="2">
    <source>
        <dbReference type="EMBL" id="PMR74771.1"/>
    </source>
</evidence>
<keyword evidence="1" id="KW-0472">Membrane</keyword>
<reference evidence="2 3" key="1">
    <citation type="submission" date="2018-01" db="EMBL/GenBank/DDBJ databases">
        <title>Halomonas endophytica sp. nov., isolated from storage liquid in the stems of Populus euphratica.</title>
        <authorList>
            <person name="Chen C."/>
        </authorList>
    </citation>
    <scope>NUCLEOTIDE SEQUENCE [LARGE SCALE GENOMIC DNA]</scope>
    <source>
        <strain evidence="2 3">MC28</strain>
    </source>
</reference>
<proteinExistence type="predicted"/>
<feature type="transmembrane region" description="Helical" evidence="1">
    <location>
        <begin position="120"/>
        <end position="140"/>
    </location>
</feature>